<dbReference type="Pfam" id="PF13403">
    <property type="entry name" value="Hint_2"/>
    <property type="match status" value="1"/>
</dbReference>
<dbReference type="OrthoDB" id="6305173at2"/>
<dbReference type="EMBL" id="PUIV01000046">
    <property type="protein sequence ID" value="PWB92527.1"/>
    <property type="molecule type" value="Genomic_DNA"/>
</dbReference>
<dbReference type="InterPro" id="IPR028992">
    <property type="entry name" value="Hedgehog/Intein_dom"/>
</dbReference>
<name>A0A2U1SLN1_METSR</name>
<sequence>MGTATISYTIPPASDGVPPNTRVDVTLNLTYSDTLNADGSYTVTNATGTYKVGSTTYNIIGVVDPASAAGLAEGSDNHFWPAGNGPSGAYVNFNGINFVTDNPTANGNQAVSGYSGPNVDFYYDAGRSSYFQDTRTGGNFNAAQSVSITITCFAAGTLIRTPRGDVAIETLRAGDVVLTAEGEERPIAWIGHRIVDCAPRARPRDAWPVRIAAGAFAENRPERDLYVSPAHALCVDFLGEVLVYADELVNGATIARVPTDVVDYWHIELESHDILIANGMPAESYSATGERGSFSESFGAVRVERLAASDFCRPFASNVVVAAMRLQLERRAEQLGYARDFDADLRLVADGVEYLPLLAGDSAVFLFPKAAQDIRLRCASFTPADIRFDRDARPLGLSILGLSVSDGRSAFPIALDDARLAPCLHPVEASDAADRRWTIGEETGLPSSLFDTLAGAHVALTISFDASAQRGWKAPAETNAPARPRLYAVRSEALDSRAA</sequence>
<dbReference type="RefSeq" id="WP_108918560.1">
    <property type="nucleotide sequence ID" value="NZ_BGJY01000039.1"/>
</dbReference>
<dbReference type="Proteomes" id="UP000245137">
    <property type="component" value="Unassembled WGS sequence"/>
</dbReference>
<comment type="caution">
    <text evidence="2">The sequence shown here is derived from an EMBL/GenBank/DDBJ whole genome shotgun (WGS) entry which is preliminary data.</text>
</comment>
<dbReference type="InterPro" id="IPR036844">
    <property type="entry name" value="Hint_dom_sf"/>
</dbReference>
<dbReference type="SUPFAM" id="SSF51294">
    <property type="entry name" value="Hedgehog/intein (Hint) domain"/>
    <property type="match status" value="1"/>
</dbReference>
<proteinExistence type="predicted"/>
<protein>
    <recommendedName>
        <fullName evidence="1">Hedgehog/Intein (Hint) domain-containing protein</fullName>
    </recommendedName>
</protein>
<keyword evidence="3" id="KW-1185">Reference proteome</keyword>
<evidence type="ECO:0000313" key="2">
    <source>
        <dbReference type="EMBL" id="PWB92527.1"/>
    </source>
</evidence>
<reference evidence="2 3" key="1">
    <citation type="journal article" date="2018" name="Appl. Microbiol. Biotechnol.">
        <title>Co-cultivation of the strictly anaerobic methanogen Methanosarcina barkeri with aerobic methanotrophs in an oxygen-limited membrane bioreactor.</title>
        <authorList>
            <person name="In 't Zandt M.H."/>
            <person name="van den Bosch T.J.M."/>
            <person name="Rijkers R."/>
            <person name="van Kessel M.A.H.J."/>
            <person name="Jetten M.S.M."/>
            <person name="Welte C.U."/>
        </authorList>
    </citation>
    <scope>NUCLEOTIDE SEQUENCE [LARGE SCALE GENOMIC DNA]</scope>
    <source>
        <strain evidence="2 3">DSM 17706</strain>
    </source>
</reference>
<feature type="domain" description="Hedgehog/Intein (Hint)" evidence="1">
    <location>
        <begin position="151"/>
        <end position="287"/>
    </location>
</feature>
<gene>
    <name evidence="2" type="ORF">C5689_17685</name>
</gene>
<organism evidence="2 3">
    <name type="scientific">Methylosinus sporium</name>
    <dbReference type="NCBI Taxonomy" id="428"/>
    <lineage>
        <taxon>Bacteria</taxon>
        <taxon>Pseudomonadati</taxon>
        <taxon>Pseudomonadota</taxon>
        <taxon>Alphaproteobacteria</taxon>
        <taxon>Hyphomicrobiales</taxon>
        <taxon>Methylocystaceae</taxon>
        <taxon>Methylosinus</taxon>
    </lineage>
</organism>
<dbReference type="AlphaFoldDB" id="A0A2U1SLN1"/>
<evidence type="ECO:0000259" key="1">
    <source>
        <dbReference type="Pfam" id="PF13403"/>
    </source>
</evidence>
<accession>A0A2U1SLN1</accession>
<dbReference type="Gene3D" id="2.170.16.10">
    <property type="entry name" value="Hedgehog/Intein (Hint) domain"/>
    <property type="match status" value="1"/>
</dbReference>
<evidence type="ECO:0000313" key="3">
    <source>
        <dbReference type="Proteomes" id="UP000245137"/>
    </source>
</evidence>